<dbReference type="Proteomes" id="UP001163603">
    <property type="component" value="Chromosome 7"/>
</dbReference>
<sequence>MADAMEVSTSSAPLDLHSIRSEVRELMEIHRSNEDFEREAISTDSENLLKDCALHLESKVKEIISECSDVSFLGIKDIDAYLEHLKEELKTVEAVGSKISNEIESLTRSRVEGEVFYIPGLHIYLHNFVLSIHVCVFEFADSNRLESDLEELNCSLDLVASQLGQGKAIENPHADCSKDGEDQSDIMKIHEDQKFELLELESEIEKNNIILNSLQDLDSMYKRFDVVEQIEDSLTGLKVIECDGDCFRLSMQTYIPKLEGLSFQQTIEDVSEPSEVNHELLIELVDGTMELKNVEIFPNDVYIGDIVDVAKSFRQFHSQFAVLETESSLQWFVGKVQDRIILSTLRRFVVENAHKSSSTCRHFFEYLDRDEMVVAHLLGVVDAFIKLSQGWPLSNSPLKLISLKSSNHQSKRISLSFLCKVEEAANSLDVPVRQNLSSFVDAVEKILMEQMRTELHSDVAPGK</sequence>
<accession>A0ACC0YHP8</accession>
<proteinExistence type="predicted"/>
<organism evidence="1 2">
    <name type="scientific">Pistacia integerrima</name>
    <dbReference type="NCBI Taxonomy" id="434235"/>
    <lineage>
        <taxon>Eukaryota</taxon>
        <taxon>Viridiplantae</taxon>
        <taxon>Streptophyta</taxon>
        <taxon>Embryophyta</taxon>
        <taxon>Tracheophyta</taxon>
        <taxon>Spermatophyta</taxon>
        <taxon>Magnoliopsida</taxon>
        <taxon>eudicotyledons</taxon>
        <taxon>Gunneridae</taxon>
        <taxon>Pentapetalae</taxon>
        <taxon>rosids</taxon>
        <taxon>malvids</taxon>
        <taxon>Sapindales</taxon>
        <taxon>Anacardiaceae</taxon>
        <taxon>Pistacia</taxon>
    </lineage>
</organism>
<keyword evidence="2" id="KW-1185">Reference proteome</keyword>
<reference evidence="2" key="1">
    <citation type="journal article" date="2023" name="G3 (Bethesda)">
        <title>Genome assembly and association tests identify interacting loci associated with vigor, precocity, and sex in interspecific pistachio rootstocks.</title>
        <authorList>
            <person name="Palmer W."/>
            <person name="Jacygrad E."/>
            <person name="Sagayaradj S."/>
            <person name="Cavanaugh K."/>
            <person name="Han R."/>
            <person name="Bertier L."/>
            <person name="Beede B."/>
            <person name="Kafkas S."/>
            <person name="Golino D."/>
            <person name="Preece J."/>
            <person name="Michelmore R."/>
        </authorList>
    </citation>
    <scope>NUCLEOTIDE SEQUENCE [LARGE SCALE GENOMIC DNA]</scope>
</reference>
<evidence type="ECO:0000313" key="1">
    <source>
        <dbReference type="EMBL" id="KAJ0035852.1"/>
    </source>
</evidence>
<comment type="caution">
    <text evidence="1">The sequence shown here is derived from an EMBL/GenBank/DDBJ whole genome shotgun (WGS) entry which is preliminary data.</text>
</comment>
<protein>
    <submittedName>
        <fullName evidence="1">Uncharacterized protein</fullName>
    </submittedName>
</protein>
<evidence type="ECO:0000313" key="2">
    <source>
        <dbReference type="Proteomes" id="UP001163603"/>
    </source>
</evidence>
<gene>
    <name evidence="1" type="ORF">Pint_25456</name>
</gene>
<dbReference type="EMBL" id="CM047742">
    <property type="protein sequence ID" value="KAJ0035852.1"/>
    <property type="molecule type" value="Genomic_DNA"/>
</dbReference>
<name>A0ACC0YHP8_9ROSI</name>